<dbReference type="Proteomes" id="UP000234790">
    <property type="component" value="Chromosome"/>
</dbReference>
<evidence type="ECO:0008006" key="4">
    <source>
        <dbReference type="Google" id="ProtNLM"/>
    </source>
</evidence>
<dbReference type="AlphaFoldDB" id="A0A2K9LX81"/>
<protein>
    <recommendedName>
        <fullName evidence="4">Transmembrane protein</fullName>
    </recommendedName>
</protein>
<keyword evidence="3" id="KW-1185">Reference proteome</keyword>
<dbReference type="RefSeq" id="WP_101781010.1">
    <property type="nucleotide sequence ID" value="NZ_CP025543.1"/>
</dbReference>
<name>A0A2K9LX81_SPISQ</name>
<reference evidence="2 3" key="1">
    <citation type="submission" date="2017-12" db="EMBL/GenBank/DDBJ databases">
        <title>Complete genome sequence of Spiroplasma monobiae MQ-1 (ATCC 33825).</title>
        <authorList>
            <person name="Tsai Y.-M."/>
            <person name="Lo W.-S."/>
            <person name="Wu P.-S."/>
            <person name="Cho S.-T."/>
            <person name="Kuo C.-H."/>
        </authorList>
    </citation>
    <scope>NUCLEOTIDE SEQUENCE [LARGE SCALE GENOMIC DNA]</scope>
    <source>
        <strain evidence="2 3">MQ-1</strain>
    </source>
</reference>
<gene>
    <name evidence="2" type="ORF">SMONO_v1c07160</name>
</gene>
<organism evidence="2 3">
    <name type="scientific">Spiroplasma monobiae MQ-1</name>
    <dbReference type="NCBI Taxonomy" id="1336748"/>
    <lineage>
        <taxon>Bacteria</taxon>
        <taxon>Bacillati</taxon>
        <taxon>Mycoplasmatota</taxon>
        <taxon>Mollicutes</taxon>
        <taxon>Entomoplasmatales</taxon>
        <taxon>Spiroplasmataceae</taxon>
        <taxon>Spiroplasma</taxon>
    </lineage>
</organism>
<accession>A0A2K9LX81</accession>
<dbReference type="EMBL" id="CP025543">
    <property type="protein sequence ID" value="AUM62965.1"/>
    <property type="molecule type" value="Genomic_DNA"/>
</dbReference>
<keyword evidence="1" id="KW-0472">Membrane</keyword>
<proteinExistence type="predicted"/>
<evidence type="ECO:0000256" key="1">
    <source>
        <dbReference type="SAM" id="Phobius"/>
    </source>
</evidence>
<feature type="transmembrane region" description="Helical" evidence="1">
    <location>
        <begin position="43"/>
        <end position="68"/>
    </location>
</feature>
<feature type="transmembrane region" description="Helical" evidence="1">
    <location>
        <begin position="127"/>
        <end position="150"/>
    </location>
</feature>
<feature type="transmembrane region" description="Helical" evidence="1">
    <location>
        <begin position="12"/>
        <end position="31"/>
    </location>
</feature>
<evidence type="ECO:0000313" key="3">
    <source>
        <dbReference type="Proteomes" id="UP000234790"/>
    </source>
</evidence>
<feature type="transmembrane region" description="Helical" evidence="1">
    <location>
        <begin position="89"/>
        <end position="107"/>
    </location>
</feature>
<dbReference type="KEGG" id="smoo:SMONO_v1c07160"/>
<sequence length="236" mass="27293">MKSYMNKKIAKNLYISFMLIHLSVLFSSILFEQGNAKLYVAVQITAIINTILVTSLCLWLTIESAVILSKLKRSFNEIKSLKWFTRGNFLGEFFTLILITAPVFISTELQAFDYIWKDNRVMINLEALFIFTITSTVVFSIIIIALNIAFSKLKIVIKLNRINNGEQIFFKMYQNINKPTLSTQILTFASVILVDEKIEFKEVLEKNTFIQCIVNWKRSLNLKNFKKGVTPPHLIF</sequence>
<evidence type="ECO:0000313" key="2">
    <source>
        <dbReference type="EMBL" id="AUM62965.1"/>
    </source>
</evidence>
<dbReference type="OrthoDB" id="389624at2"/>
<keyword evidence="1" id="KW-0812">Transmembrane</keyword>
<keyword evidence="1" id="KW-1133">Transmembrane helix</keyword>